<sequence length="66" mass="7595">MRVNPLYDSSEGWQESSDDESLPQEMSRGIEAVRENKDDRESKSIVLDMGRHTVESWVHFAKKASI</sequence>
<evidence type="ECO:0000313" key="3">
    <source>
        <dbReference type="Proteomes" id="UP000050761"/>
    </source>
</evidence>
<reference evidence="2 3" key="1">
    <citation type="submission" date="2018-11" db="EMBL/GenBank/DDBJ databases">
        <authorList>
            <consortium name="Pathogen Informatics"/>
        </authorList>
    </citation>
    <scope>NUCLEOTIDE SEQUENCE [LARGE SCALE GENOMIC DNA]</scope>
</reference>
<proteinExistence type="predicted"/>
<dbReference type="OrthoDB" id="5873683at2759"/>
<evidence type="ECO:0000256" key="1">
    <source>
        <dbReference type="SAM" id="MobiDB-lite"/>
    </source>
</evidence>
<dbReference type="WBParaSite" id="HPBE_0001971901-mRNA-1">
    <property type="protein sequence ID" value="HPBE_0001971901-mRNA-1"/>
    <property type="gene ID" value="HPBE_0001971901"/>
</dbReference>
<dbReference type="EMBL" id="UZAH01031569">
    <property type="protein sequence ID" value="VDP16368.1"/>
    <property type="molecule type" value="Genomic_DNA"/>
</dbReference>
<protein>
    <submittedName>
        <fullName evidence="4">HTH_48 domain-containing protein</fullName>
    </submittedName>
</protein>
<reference evidence="4" key="2">
    <citation type="submission" date="2019-09" db="UniProtKB">
        <authorList>
            <consortium name="WormBaseParasite"/>
        </authorList>
    </citation>
    <scope>IDENTIFICATION</scope>
</reference>
<dbReference type="AlphaFoldDB" id="A0A183GC49"/>
<keyword evidence="3" id="KW-1185">Reference proteome</keyword>
<name>A0A183GC49_HELPZ</name>
<accession>A0A3P8C564</accession>
<feature type="region of interest" description="Disordered" evidence="1">
    <location>
        <begin position="1"/>
        <end position="26"/>
    </location>
</feature>
<evidence type="ECO:0000313" key="4">
    <source>
        <dbReference type="WBParaSite" id="HPBE_0001971901-mRNA-1"/>
    </source>
</evidence>
<evidence type="ECO:0000313" key="2">
    <source>
        <dbReference type="EMBL" id="VDP16368.1"/>
    </source>
</evidence>
<accession>A0A183GC49</accession>
<organism evidence="3 4">
    <name type="scientific">Heligmosomoides polygyrus</name>
    <name type="common">Parasitic roundworm</name>
    <dbReference type="NCBI Taxonomy" id="6339"/>
    <lineage>
        <taxon>Eukaryota</taxon>
        <taxon>Metazoa</taxon>
        <taxon>Ecdysozoa</taxon>
        <taxon>Nematoda</taxon>
        <taxon>Chromadorea</taxon>
        <taxon>Rhabditida</taxon>
        <taxon>Rhabditina</taxon>
        <taxon>Rhabditomorpha</taxon>
        <taxon>Strongyloidea</taxon>
        <taxon>Heligmosomidae</taxon>
        <taxon>Heligmosomoides</taxon>
    </lineage>
</organism>
<dbReference type="Proteomes" id="UP000050761">
    <property type="component" value="Unassembled WGS sequence"/>
</dbReference>
<gene>
    <name evidence="2" type="ORF">HPBE_LOCUS19718</name>
</gene>